<keyword evidence="2" id="KW-1185">Reference proteome</keyword>
<dbReference type="AlphaFoldDB" id="A0AAP0MZ34"/>
<gene>
    <name evidence="1" type="ORF">WN944_021348</name>
</gene>
<sequence>MVNYSIRYISYSVGPKTAQGGLGSAFFQHTRSDPPFHTAAPPHTGNACFHVTLPAPAPVSPPPTPPLSPSPLFYFSCNLQYQFVLTQ</sequence>
<accession>A0AAP0MZ34</accession>
<evidence type="ECO:0000313" key="2">
    <source>
        <dbReference type="Proteomes" id="UP001428341"/>
    </source>
</evidence>
<name>A0AAP0MZ34_9ROSI</name>
<dbReference type="Proteomes" id="UP001428341">
    <property type="component" value="Unassembled WGS sequence"/>
</dbReference>
<protein>
    <submittedName>
        <fullName evidence="1">Uncharacterized protein</fullName>
    </submittedName>
</protein>
<comment type="caution">
    <text evidence="1">The sequence shown here is derived from an EMBL/GenBank/DDBJ whole genome shotgun (WGS) entry which is preliminary data.</text>
</comment>
<reference evidence="1 2" key="1">
    <citation type="submission" date="2024-05" db="EMBL/GenBank/DDBJ databases">
        <title>Haplotype-resolved chromosome-level genome assembly of Huyou (Citrus changshanensis).</title>
        <authorList>
            <person name="Miao C."/>
            <person name="Chen W."/>
            <person name="Wu Y."/>
            <person name="Wang L."/>
            <person name="Zhao S."/>
            <person name="Grierson D."/>
            <person name="Xu C."/>
            <person name="Chen K."/>
        </authorList>
    </citation>
    <scope>NUCLEOTIDE SEQUENCE [LARGE SCALE GENOMIC DNA]</scope>
    <source>
        <strain evidence="1">01-14</strain>
        <tissue evidence="1">Leaf</tissue>
    </source>
</reference>
<evidence type="ECO:0000313" key="1">
    <source>
        <dbReference type="EMBL" id="KAK9228398.1"/>
    </source>
</evidence>
<dbReference type="EMBL" id="JBCGBO010000001">
    <property type="protein sequence ID" value="KAK9228398.1"/>
    <property type="molecule type" value="Genomic_DNA"/>
</dbReference>
<organism evidence="1 2">
    <name type="scientific">Citrus x changshan-huyou</name>
    <dbReference type="NCBI Taxonomy" id="2935761"/>
    <lineage>
        <taxon>Eukaryota</taxon>
        <taxon>Viridiplantae</taxon>
        <taxon>Streptophyta</taxon>
        <taxon>Embryophyta</taxon>
        <taxon>Tracheophyta</taxon>
        <taxon>Spermatophyta</taxon>
        <taxon>Magnoliopsida</taxon>
        <taxon>eudicotyledons</taxon>
        <taxon>Gunneridae</taxon>
        <taxon>Pentapetalae</taxon>
        <taxon>rosids</taxon>
        <taxon>malvids</taxon>
        <taxon>Sapindales</taxon>
        <taxon>Rutaceae</taxon>
        <taxon>Aurantioideae</taxon>
        <taxon>Citrus</taxon>
    </lineage>
</organism>
<proteinExistence type="predicted"/>